<sequence length="600" mass="67853">MMVTKLFCDQKFDRYDAFARHQLAHQGVDIEKELHQFGSSFRACLTCVTSRKKCSGSLPCQRCSERGIECGYPKGAKREGRARRPPEHKCLNLKLPGRLLSNLPNSPELETMDTSSAYEPHSQSSPGFRVQPQNDSKQTEKPSPYQFSNMVFSPHELGSLEGDDQRQLRDQSQAFPWPRQRNCTQQTLHPPTLPHNNDLPLESLLDIDMATNISYQTAQLSSVRSFTTGTLCLTSFEYDQLMFDNQDDNQDLTVNNLGFLEPLHQPSVQLGLALPIYQGHGETSKRVPKIIELNDLAATKGFWPGCSPPVQLQSHPNKESKFSTHINNGSRPNSRSGIPGKSRVNKKTAPLRLPNLPSRKEDNHFSFPIAVELQMSRYDTPAEALLAPQTYDRLLAEFKDDCFTASNRFVSEQLPSFEFIGFCLHLFFENWHATFPLLHKPSMRADQNGWLLVLCIAGIGVRHLDNEDARQCSEAFLEFLKRSLGQIEDTIASSDQNGDGERLSTLDDQLAVIQARILSTAATFHSWEGRPVKQASTQRSKPVTSPLNRQGDPDLTRREVKKLKERDEDRAEGTSTKSWIRARYRGFVSWGKTLTCRGWC</sequence>
<feature type="region of interest" description="Disordered" evidence="6">
    <location>
        <begin position="529"/>
        <end position="556"/>
    </location>
</feature>
<dbReference type="GO" id="GO:0000981">
    <property type="term" value="F:DNA-binding transcription factor activity, RNA polymerase II-specific"/>
    <property type="evidence" value="ECO:0007669"/>
    <property type="project" value="InterPro"/>
</dbReference>
<feature type="domain" description="Zn(2)-C6 fungal-type" evidence="7">
    <location>
        <begin position="43"/>
        <end position="72"/>
    </location>
</feature>
<dbReference type="OrthoDB" id="1405595at2759"/>
<keyword evidence="2" id="KW-0862">Zinc</keyword>
<dbReference type="AlphaFoldDB" id="A0A1L7XR85"/>
<feature type="compositionally biased region" description="Polar residues" evidence="6">
    <location>
        <begin position="112"/>
        <end position="136"/>
    </location>
</feature>
<feature type="region of interest" description="Disordered" evidence="6">
    <location>
        <begin position="101"/>
        <end position="150"/>
    </location>
</feature>
<dbReference type="EMBL" id="FJOG01000044">
    <property type="protein sequence ID" value="CZR67519.1"/>
    <property type="molecule type" value="Genomic_DNA"/>
</dbReference>
<dbReference type="STRING" id="576137.A0A1L7XR85"/>
<keyword evidence="9" id="KW-1185">Reference proteome</keyword>
<dbReference type="SUPFAM" id="SSF57701">
    <property type="entry name" value="Zn2/Cys6 DNA-binding domain"/>
    <property type="match status" value="1"/>
</dbReference>
<evidence type="ECO:0000256" key="2">
    <source>
        <dbReference type="ARBA" id="ARBA00022833"/>
    </source>
</evidence>
<dbReference type="PROSITE" id="PS50048">
    <property type="entry name" value="ZN2_CY6_FUNGAL_2"/>
    <property type="match status" value="1"/>
</dbReference>
<evidence type="ECO:0000313" key="8">
    <source>
        <dbReference type="EMBL" id="CZR67519.1"/>
    </source>
</evidence>
<evidence type="ECO:0000256" key="6">
    <source>
        <dbReference type="SAM" id="MobiDB-lite"/>
    </source>
</evidence>
<evidence type="ECO:0000313" key="9">
    <source>
        <dbReference type="Proteomes" id="UP000184330"/>
    </source>
</evidence>
<reference evidence="8 9" key="1">
    <citation type="submission" date="2016-03" db="EMBL/GenBank/DDBJ databases">
        <authorList>
            <person name="Ploux O."/>
        </authorList>
    </citation>
    <scope>NUCLEOTIDE SEQUENCE [LARGE SCALE GENOMIC DNA]</scope>
    <source>
        <strain evidence="8 9">UAMH 11012</strain>
    </source>
</reference>
<organism evidence="8 9">
    <name type="scientific">Phialocephala subalpina</name>
    <dbReference type="NCBI Taxonomy" id="576137"/>
    <lineage>
        <taxon>Eukaryota</taxon>
        <taxon>Fungi</taxon>
        <taxon>Dikarya</taxon>
        <taxon>Ascomycota</taxon>
        <taxon>Pezizomycotina</taxon>
        <taxon>Leotiomycetes</taxon>
        <taxon>Helotiales</taxon>
        <taxon>Mollisiaceae</taxon>
        <taxon>Phialocephala</taxon>
        <taxon>Phialocephala fortinii species complex</taxon>
    </lineage>
</organism>
<evidence type="ECO:0000256" key="5">
    <source>
        <dbReference type="ARBA" id="ARBA00023242"/>
    </source>
</evidence>
<feature type="region of interest" description="Disordered" evidence="6">
    <location>
        <begin position="313"/>
        <end position="355"/>
    </location>
</feature>
<keyword evidence="4" id="KW-0804">Transcription</keyword>
<dbReference type="Proteomes" id="UP000184330">
    <property type="component" value="Unassembled WGS sequence"/>
</dbReference>
<evidence type="ECO:0000256" key="3">
    <source>
        <dbReference type="ARBA" id="ARBA00023015"/>
    </source>
</evidence>
<feature type="compositionally biased region" description="Polar residues" evidence="6">
    <location>
        <begin position="323"/>
        <end position="336"/>
    </location>
</feature>
<evidence type="ECO:0000256" key="1">
    <source>
        <dbReference type="ARBA" id="ARBA00022723"/>
    </source>
</evidence>
<dbReference type="Gene3D" id="4.10.240.10">
    <property type="entry name" value="Zn(2)-C6 fungal-type DNA-binding domain"/>
    <property type="match status" value="1"/>
</dbReference>
<keyword evidence="1" id="KW-0479">Metal-binding</keyword>
<feature type="compositionally biased region" description="Polar residues" evidence="6">
    <location>
        <begin position="534"/>
        <end position="548"/>
    </location>
</feature>
<dbReference type="CDD" id="cd00067">
    <property type="entry name" value="GAL4"/>
    <property type="match status" value="1"/>
</dbReference>
<dbReference type="InterPro" id="IPR036864">
    <property type="entry name" value="Zn2-C6_fun-type_DNA-bd_sf"/>
</dbReference>
<dbReference type="CDD" id="cd12148">
    <property type="entry name" value="fungal_TF_MHR"/>
    <property type="match status" value="1"/>
</dbReference>
<proteinExistence type="predicted"/>
<gene>
    <name evidence="8" type="ORF">PAC_17418</name>
</gene>
<evidence type="ECO:0000259" key="7">
    <source>
        <dbReference type="PROSITE" id="PS50048"/>
    </source>
</evidence>
<keyword evidence="5" id="KW-0539">Nucleus</keyword>
<accession>A0A1L7XR85</accession>
<dbReference type="GO" id="GO:0008270">
    <property type="term" value="F:zinc ion binding"/>
    <property type="evidence" value="ECO:0007669"/>
    <property type="project" value="InterPro"/>
</dbReference>
<dbReference type="PANTHER" id="PTHR47660">
    <property type="entry name" value="TRANSCRIPTION FACTOR WITH C2H2 AND ZN(2)-CYS(6) DNA BINDING DOMAIN (EUROFUNG)-RELATED-RELATED"/>
    <property type="match status" value="1"/>
</dbReference>
<dbReference type="SMART" id="SM00066">
    <property type="entry name" value="GAL4"/>
    <property type="match status" value="1"/>
</dbReference>
<keyword evidence="3" id="KW-0805">Transcription regulation</keyword>
<evidence type="ECO:0000256" key="4">
    <source>
        <dbReference type="ARBA" id="ARBA00023163"/>
    </source>
</evidence>
<dbReference type="Pfam" id="PF00172">
    <property type="entry name" value="Zn_clus"/>
    <property type="match status" value="1"/>
</dbReference>
<name>A0A1L7XR85_9HELO</name>
<protein>
    <recommendedName>
        <fullName evidence="7">Zn(2)-C6 fungal-type domain-containing protein</fullName>
    </recommendedName>
</protein>
<dbReference type="InterPro" id="IPR001138">
    <property type="entry name" value="Zn2Cys6_DnaBD"/>
</dbReference>